<dbReference type="InterPro" id="IPR041522">
    <property type="entry name" value="CdaR_GGDEF"/>
</dbReference>
<dbReference type="InterPro" id="IPR051448">
    <property type="entry name" value="CdaR-like_regulators"/>
</dbReference>
<feature type="domain" description="Putative sugar diacid recognition" evidence="2">
    <location>
        <begin position="2"/>
        <end position="135"/>
    </location>
</feature>
<dbReference type="Pfam" id="PF17853">
    <property type="entry name" value="GGDEF_2"/>
    <property type="match status" value="1"/>
</dbReference>
<evidence type="ECO:0000259" key="3">
    <source>
        <dbReference type="Pfam" id="PF13556"/>
    </source>
</evidence>
<proteinExistence type="inferred from homology"/>
<feature type="domain" description="PucR C-terminal helix-turn-helix" evidence="3">
    <location>
        <begin position="302"/>
        <end position="357"/>
    </location>
</feature>
<evidence type="ECO:0000313" key="8">
    <source>
        <dbReference type="Proteomes" id="UP000215545"/>
    </source>
</evidence>
<name>A0A1N6RVI5_9BACI</name>
<evidence type="ECO:0000313" key="7">
    <source>
        <dbReference type="Proteomes" id="UP000186385"/>
    </source>
</evidence>
<dbReference type="Proteomes" id="UP000215545">
    <property type="component" value="Unassembled WGS sequence"/>
</dbReference>
<dbReference type="Gene3D" id="1.10.10.2840">
    <property type="entry name" value="PucR C-terminal helix-turn-helix domain"/>
    <property type="match status" value="1"/>
</dbReference>
<evidence type="ECO:0000313" key="6">
    <source>
        <dbReference type="EMBL" id="SIQ32837.1"/>
    </source>
</evidence>
<dbReference type="AlphaFoldDB" id="A0A1N6RVI5"/>
<gene>
    <name evidence="5" type="ORF">B1B05_05080</name>
    <name evidence="6" type="ORF">SAMN05443094_102230</name>
</gene>
<feature type="domain" description="CdaR GGDEF-like" evidence="4">
    <location>
        <begin position="144"/>
        <end position="256"/>
    </location>
</feature>
<dbReference type="EMBL" id="FTLX01000002">
    <property type="protein sequence ID" value="SIQ32837.1"/>
    <property type="molecule type" value="Genomic_DNA"/>
</dbReference>
<dbReference type="Pfam" id="PF05651">
    <property type="entry name" value="Diacid_rec"/>
    <property type="match status" value="1"/>
</dbReference>
<reference evidence="5" key="3">
    <citation type="submission" date="2017-03" db="EMBL/GenBank/DDBJ databases">
        <authorList>
            <person name="Dastager S.G."/>
            <person name="Neurgaonkar P.S."/>
            <person name="Dharne M.S."/>
        </authorList>
    </citation>
    <scope>NUCLEOTIDE SEQUENCE</scope>
    <source>
        <strain evidence="5">DSM 25145</strain>
    </source>
</reference>
<reference evidence="8" key="2">
    <citation type="submission" date="2017-03" db="EMBL/GenBank/DDBJ databases">
        <title>Bacillus sp. V-88(T) DSM27956, whole genome shotgun sequencing project.</title>
        <authorList>
            <person name="Dastager S.G."/>
            <person name="Neurgaonkar P.S."/>
            <person name="Dharne M.S."/>
        </authorList>
    </citation>
    <scope>NUCLEOTIDE SEQUENCE [LARGE SCALE GENOMIC DNA]</scope>
    <source>
        <strain evidence="8">DSM 25145</strain>
    </source>
</reference>
<dbReference type="RefSeq" id="WP_045850714.1">
    <property type="nucleotide sequence ID" value="NZ_FTLX01000002.1"/>
</dbReference>
<evidence type="ECO:0000259" key="2">
    <source>
        <dbReference type="Pfam" id="PF05651"/>
    </source>
</evidence>
<dbReference type="EMBL" id="MWSK01000002">
    <property type="protein sequence ID" value="OXS79150.1"/>
    <property type="molecule type" value="Genomic_DNA"/>
</dbReference>
<accession>A0A1N6RVI5</accession>
<comment type="similarity">
    <text evidence="1">Belongs to the CdaR family.</text>
</comment>
<dbReference type="STRING" id="1017273.SAMN05443094_102230"/>
<dbReference type="InterPro" id="IPR008599">
    <property type="entry name" value="Diacid_rec"/>
</dbReference>
<evidence type="ECO:0000313" key="5">
    <source>
        <dbReference type="EMBL" id="OXS79150.1"/>
    </source>
</evidence>
<protein>
    <submittedName>
        <fullName evidence="6">Transcriptional regulator, CdaR family</fullName>
    </submittedName>
</protein>
<dbReference type="PANTHER" id="PTHR33744">
    <property type="entry name" value="CARBOHYDRATE DIACID REGULATOR"/>
    <property type="match status" value="1"/>
</dbReference>
<evidence type="ECO:0000259" key="4">
    <source>
        <dbReference type="Pfam" id="PF17853"/>
    </source>
</evidence>
<dbReference type="PANTHER" id="PTHR33744:SF16">
    <property type="entry name" value="CARBOHYDRATE DIACID REGULATOR"/>
    <property type="match status" value="1"/>
</dbReference>
<dbReference type="Pfam" id="PF13556">
    <property type="entry name" value="HTH_30"/>
    <property type="match status" value="1"/>
</dbReference>
<reference evidence="6 7" key="1">
    <citation type="submission" date="2017-01" db="EMBL/GenBank/DDBJ databases">
        <authorList>
            <person name="Mah S.A."/>
            <person name="Swanson W.J."/>
            <person name="Moy G.W."/>
            <person name="Vacquier V.D."/>
        </authorList>
    </citation>
    <scope>NUCLEOTIDE SEQUENCE [LARGE SCALE GENOMIC DNA]</scope>
    <source>
        <strain evidence="6 7">NIO-1016</strain>
    </source>
</reference>
<evidence type="ECO:0000256" key="1">
    <source>
        <dbReference type="ARBA" id="ARBA00006754"/>
    </source>
</evidence>
<dbReference type="InterPro" id="IPR025736">
    <property type="entry name" value="PucR_C-HTH_dom"/>
</dbReference>
<dbReference type="InterPro" id="IPR042070">
    <property type="entry name" value="PucR_C-HTH_sf"/>
</dbReference>
<keyword evidence="8" id="KW-1185">Reference proteome</keyword>
<dbReference type="Proteomes" id="UP000186385">
    <property type="component" value="Unassembled WGS sequence"/>
</dbReference>
<sequence length="373" mass="41638">MLTKTLAGEIVRETSLRLSRNVNIMNNEGVIIASCDESRIDTVHEGARQVIETGQPFLIHEKESGIFEGSQPGINLPIVFQESIVGVIGVTGDPGEMNDIGGLVKMTTELMMKQEYLASQSEWTQRTKEMIIEELLQKEPSYDHIYRGLDLLNVELQSPLRLALIQLAPDRTAPNQAVIQAIESPLKRGTGFSGFTHTHRLALLTSTESEPQFLDVLRQIQSACKHLHLNNRIVYSNAFTELDECKQAYADCDLSLAISDEQLTLVSFANVESRALIHQLDKAAARRFAERVLTDAVQKQADTLTAFFLNSLNIQKTADDLFIHRNTLLYRLDKIKESAGYDPKNFHDAVTLQMALWVHSLTGEGRSGLPPKA</sequence>
<dbReference type="OrthoDB" id="9792148at2"/>
<organism evidence="6 7">
    <name type="scientific">Domibacillus enclensis</name>
    <dbReference type="NCBI Taxonomy" id="1017273"/>
    <lineage>
        <taxon>Bacteria</taxon>
        <taxon>Bacillati</taxon>
        <taxon>Bacillota</taxon>
        <taxon>Bacilli</taxon>
        <taxon>Bacillales</taxon>
        <taxon>Bacillaceae</taxon>
        <taxon>Domibacillus</taxon>
    </lineage>
</organism>